<dbReference type="InterPro" id="IPR036942">
    <property type="entry name" value="Beta-barrel_TonB_sf"/>
</dbReference>
<feature type="domain" description="TonB-dependent receptor plug" evidence="7">
    <location>
        <begin position="135"/>
        <end position="215"/>
    </location>
</feature>
<accession>A0ABT3REP4</accession>
<evidence type="ECO:0000256" key="3">
    <source>
        <dbReference type="ARBA" id="ARBA00022452"/>
    </source>
</evidence>
<comment type="subcellular location">
    <subcellularLocation>
        <location evidence="1">Cell outer membrane</location>
        <topology evidence="1">Multi-pass membrane protein</topology>
    </subcellularLocation>
</comment>
<gene>
    <name evidence="9" type="ORF">OO017_10225</name>
</gene>
<protein>
    <submittedName>
        <fullName evidence="9">TonB-dependent receptor</fullName>
    </submittedName>
</protein>
<feature type="domain" description="TonB-dependent transporter Oar-like beta-barrel" evidence="8">
    <location>
        <begin position="312"/>
        <end position="549"/>
    </location>
</feature>
<keyword evidence="4" id="KW-0812">Transmembrane</keyword>
<dbReference type="EMBL" id="JAPFQO010000006">
    <property type="protein sequence ID" value="MCX2740321.1"/>
    <property type="molecule type" value="Genomic_DNA"/>
</dbReference>
<evidence type="ECO:0000256" key="4">
    <source>
        <dbReference type="ARBA" id="ARBA00022692"/>
    </source>
</evidence>
<dbReference type="Gene3D" id="2.40.170.20">
    <property type="entry name" value="TonB-dependent receptor, beta-barrel domain"/>
    <property type="match status" value="1"/>
</dbReference>
<dbReference type="InterPro" id="IPR039426">
    <property type="entry name" value="TonB-dep_rcpt-like"/>
</dbReference>
<keyword evidence="6" id="KW-0998">Cell outer membrane</keyword>
<evidence type="ECO:0000256" key="6">
    <source>
        <dbReference type="ARBA" id="ARBA00023237"/>
    </source>
</evidence>
<dbReference type="RefSeq" id="WP_266052381.1">
    <property type="nucleotide sequence ID" value="NZ_JAPFQO010000006.1"/>
</dbReference>
<evidence type="ECO:0000259" key="8">
    <source>
        <dbReference type="Pfam" id="PF25183"/>
    </source>
</evidence>
<organism evidence="9 10">
    <name type="scientific">Pontibacter anaerobius</name>
    <dbReference type="NCBI Taxonomy" id="2993940"/>
    <lineage>
        <taxon>Bacteria</taxon>
        <taxon>Pseudomonadati</taxon>
        <taxon>Bacteroidota</taxon>
        <taxon>Cytophagia</taxon>
        <taxon>Cytophagales</taxon>
        <taxon>Hymenobacteraceae</taxon>
        <taxon>Pontibacter</taxon>
    </lineage>
</organism>
<dbReference type="PANTHER" id="PTHR30069:SF46">
    <property type="entry name" value="OAR PROTEIN"/>
    <property type="match status" value="1"/>
</dbReference>
<evidence type="ECO:0000256" key="2">
    <source>
        <dbReference type="ARBA" id="ARBA00022448"/>
    </source>
</evidence>
<evidence type="ECO:0000313" key="10">
    <source>
        <dbReference type="Proteomes" id="UP001207228"/>
    </source>
</evidence>
<proteinExistence type="predicted"/>
<keyword evidence="2" id="KW-0813">Transport</keyword>
<keyword evidence="3" id="KW-1134">Transmembrane beta strand</keyword>
<dbReference type="InterPro" id="IPR057601">
    <property type="entry name" value="Oar-like_b-barrel"/>
</dbReference>
<dbReference type="Pfam" id="PF07715">
    <property type="entry name" value="Plug"/>
    <property type="match status" value="1"/>
</dbReference>
<feature type="domain" description="TonB-dependent transporter Oar-like beta-barrel" evidence="8">
    <location>
        <begin position="223"/>
        <end position="294"/>
    </location>
</feature>
<dbReference type="Gene3D" id="2.170.130.10">
    <property type="entry name" value="TonB-dependent receptor, plug domain"/>
    <property type="match status" value="1"/>
</dbReference>
<sequence>MAAAFAQGAIEVTVLNPKLEPVADVQISAINEAIGFSATRTTNSKGIATFSGLNTAGSYTLLSAENETYTFVSSEPVTLRSNFKRTVTLVLPFRREVDLQGITVYAPSATRINLYNAEVSSEMRISEIREMPVEGRDVSRVLFRLPNVTQATGFFPEAPNVSINGANSLFNNYLIDGLDNNEQFLGGTRFNTPVGFVQNVSVLTNNYSVEFGNTGNGIINITSRSGSNELQGEAFFLTRPGFLDASSPYAQRDLSGNQVKDGFQRYQAGFGVGGPIIKGQTFYYLNYEHTTDQKDNLLSSPALGVSETVRGKNYFNYLSGKIDHYWSDRFHSAIRANVGVVGIGRQAGGLTGGLNFPSSASDQVRNSLNLASTNVYTSGNLTLETNLQYARFRWDYAAPDNPTSPDVAVAGPTGETVAVLGHPGYAFESIQHTLQAQQKATWSQGSHTFKAGAEFLSTDHELFGGGNPNGSYRVQLTQAQLDDLRAANPGTSLSINDIPADALVTNYAVELRPTSFGKRQNIYSLYFEDQLQATDRLNLTLGLRYDYDNLSKGGGSDNGDYNNLAPRLSFNYQLTPNSSVRGGFGLFYDKVLYAIYSDALQQNNNSEAFKKQLSYFVEQGILPAGTSLDQVTFNGNLTVGQSNNAGLPYGYLQGPPVESFAGQRNLFSNERRILNPNGYDNPYTQQFSLGYQLQMATNKLFYMDLVYNRGRNLFRTVNLNAPAAWDYDRSLQEGIARSSAWADETRPLPIYGDYAIIDGERVEGVARNLVMTETKGKSNYYAASFNLQKDKADDQFSYRLIYTLSYLENNTEDINFRAMDANNFEAEWGPSINDRRHVINAIYNYYPLQNLTLTVTALLQSGQPVNRIPDAAKYKVVNRDGSPVLDASGNPIFTNDLNGDGSAFGDAYVGNSDRHPGEGRNSDRLPWSNTFDTSVQYFIPFGADRENGLEIRADVFNLFNAENLSGYSNNATQSNQIQAGPASSGLLVRRNAAPPRQFQFGVRYIF</sequence>
<feature type="domain" description="TonB-dependent transporter Oar-like beta-barrel" evidence="8">
    <location>
        <begin position="558"/>
        <end position="980"/>
    </location>
</feature>
<keyword evidence="10" id="KW-1185">Reference proteome</keyword>
<dbReference type="Pfam" id="PF25183">
    <property type="entry name" value="OMP_b-brl_4"/>
    <property type="match status" value="3"/>
</dbReference>
<name>A0ABT3REP4_9BACT</name>
<reference evidence="9 10" key="1">
    <citation type="submission" date="2022-11" db="EMBL/GenBank/DDBJ databases">
        <title>The characterization of three novel Bacteroidetes species and genomic analysis of their roles in tidal elemental geochemical cycles.</title>
        <authorList>
            <person name="Ma K.-J."/>
        </authorList>
    </citation>
    <scope>NUCLEOTIDE SEQUENCE [LARGE SCALE GENOMIC DNA]</scope>
    <source>
        <strain evidence="9 10">M82</strain>
    </source>
</reference>
<dbReference type="InterPro" id="IPR012910">
    <property type="entry name" value="Plug_dom"/>
</dbReference>
<dbReference type="InterPro" id="IPR037066">
    <property type="entry name" value="Plug_dom_sf"/>
</dbReference>
<evidence type="ECO:0000256" key="1">
    <source>
        <dbReference type="ARBA" id="ARBA00004571"/>
    </source>
</evidence>
<evidence type="ECO:0000256" key="5">
    <source>
        <dbReference type="ARBA" id="ARBA00023136"/>
    </source>
</evidence>
<evidence type="ECO:0000313" key="9">
    <source>
        <dbReference type="EMBL" id="MCX2740321.1"/>
    </source>
</evidence>
<keyword evidence="9" id="KW-0675">Receptor</keyword>
<evidence type="ECO:0000259" key="7">
    <source>
        <dbReference type="Pfam" id="PF07715"/>
    </source>
</evidence>
<keyword evidence="5" id="KW-0472">Membrane</keyword>
<comment type="caution">
    <text evidence="9">The sequence shown here is derived from an EMBL/GenBank/DDBJ whole genome shotgun (WGS) entry which is preliminary data.</text>
</comment>
<dbReference type="PANTHER" id="PTHR30069">
    <property type="entry name" value="TONB-DEPENDENT OUTER MEMBRANE RECEPTOR"/>
    <property type="match status" value="1"/>
</dbReference>
<dbReference type="SUPFAM" id="SSF56935">
    <property type="entry name" value="Porins"/>
    <property type="match status" value="1"/>
</dbReference>
<dbReference type="Proteomes" id="UP001207228">
    <property type="component" value="Unassembled WGS sequence"/>
</dbReference>